<evidence type="ECO:0000259" key="12">
    <source>
        <dbReference type="SMART" id="SM00481"/>
    </source>
</evidence>
<accession>B8IJZ0</accession>
<dbReference type="Pfam" id="PF07733">
    <property type="entry name" value="DNA_pol3_alpha"/>
    <property type="match status" value="1"/>
</dbReference>
<reference evidence="13 14" key="1">
    <citation type="submission" date="2009-01" db="EMBL/GenBank/DDBJ databases">
        <title>Complete sequence of chromosome of Methylobacterium nodulans ORS 2060.</title>
        <authorList>
            <consortium name="US DOE Joint Genome Institute"/>
            <person name="Lucas S."/>
            <person name="Copeland A."/>
            <person name="Lapidus A."/>
            <person name="Glavina del Rio T."/>
            <person name="Dalin E."/>
            <person name="Tice H."/>
            <person name="Bruce D."/>
            <person name="Goodwin L."/>
            <person name="Pitluck S."/>
            <person name="Sims D."/>
            <person name="Brettin T."/>
            <person name="Detter J.C."/>
            <person name="Han C."/>
            <person name="Larimer F."/>
            <person name="Land M."/>
            <person name="Hauser L."/>
            <person name="Kyrpides N."/>
            <person name="Ivanova N."/>
            <person name="Marx C.J."/>
            <person name="Richardson P."/>
        </authorList>
    </citation>
    <scope>NUCLEOTIDE SEQUENCE [LARGE SCALE GENOMIC DNA]</scope>
    <source>
        <strain evidence="14">LMG 21967 / CNCM I-2342 / ORS 2060</strain>
    </source>
</reference>
<dbReference type="HAMAP" id="MF_01902">
    <property type="entry name" value="DNApol_error_prone"/>
    <property type="match status" value="1"/>
</dbReference>
<evidence type="ECO:0000256" key="9">
    <source>
        <dbReference type="ARBA" id="ARBA00023204"/>
    </source>
</evidence>
<dbReference type="InterPro" id="IPR003141">
    <property type="entry name" value="Pol/His_phosphatase_N"/>
</dbReference>
<dbReference type="CDD" id="cd07434">
    <property type="entry name" value="PHP_PolIIIA_DnaE2"/>
    <property type="match status" value="1"/>
</dbReference>
<evidence type="ECO:0000256" key="11">
    <source>
        <dbReference type="HAMAP-Rule" id="MF_01902"/>
    </source>
</evidence>
<evidence type="ECO:0000256" key="1">
    <source>
        <dbReference type="ARBA" id="ARBA00004496"/>
    </source>
</evidence>
<comment type="function">
    <text evidence="11">DNA polymerase involved in damage-induced mutagenesis and translesion synthesis (TLS). It is not the major replicative DNA polymerase.</text>
</comment>
<dbReference type="KEGG" id="mno:Mnod_5157"/>
<keyword evidence="7 11" id="KW-0227">DNA damage</keyword>
<evidence type="ECO:0000256" key="8">
    <source>
        <dbReference type="ARBA" id="ARBA00022932"/>
    </source>
</evidence>
<organism evidence="13 14">
    <name type="scientific">Methylobacterium nodulans (strain LMG 21967 / CNCM I-2342 / ORS 2060)</name>
    <dbReference type="NCBI Taxonomy" id="460265"/>
    <lineage>
        <taxon>Bacteria</taxon>
        <taxon>Pseudomonadati</taxon>
        <taxon>Pseudomonadota</taxon>
        <taxon>Alphaproteobacteria</taxon>
        <taxon>Hyphomicrobiales</taxon>
        <taxon>Methylobacteriaceae</taxon>
        <taxon>Methylobacterium</taxon>
    </lineage>
</organism>
<gene>
    <name evidence="11" type="primary">dnaE2</name>
    <name evidence="13" type="ordered locus">Mnod_5157</name>
</gene>
<dbReference type="InterPro" id="IPR023073">
    <property type="entry name" value="DnaE2"/>
</dbReference>
<dbReference type="Proteomes" id="UP000008207">
    <property type="component" value="Chromosome"/>
</dbReference>
<dbReference type="Gene3D" id="1.10.150.870">
    <property type="match status" value="1"/>
</dbReference>
<dbReference type="GO" id="GO:0008408">
    <property type="term" value="F:3'-5' exonuclease activity"/>
    <property type="evidence" value="ECO:0007669"/>
    <property type="project" value="InterPro"/>
</dbReference>
<feature type="domain" description="Polymerase/histidinol phosphatase N-terminal" evidence="12">
    <location>
        <begin position="3"/>
        <end position="70"/>
    </location>
</feature>
<dbReference type="SUPFAM" id="SSF89550">
    <property type="entry name" value="PHP domain-like"/>
    <property type="match status" value="1"/>
</dbReference>
<dbReference type="EMBL" id="CP001349">
    <property type="protein sequence ID" value="ACL60003.1"/>
    <property type="molecule type" value="Genomic_DNA"/>
</dbReference>
<dbReference type="GO" id="GO:0006260">
    <property type="term" value="P:DNA replication"/>
    <property type="evidence" value="ECO:0007669"/>
    <property type="project" value="UniProtKB-KW"/>
</dbReference>
<dbReference type="InterPro" id="IPR041931">
    <property type="entry name" value="DNA_pol3_alpha_thumb_dom"/>
</dbReference>
<keyword evidence="14" id="KW-1185">Reference proteome</keyword>
<keyword evidence="6 11" id="KW-0235">DNA replication</keyword>
<dbReference type="STRING" id="460265.Mnod_5157"/>
<dbReference type="AlphaFoldDB" id="B8IJZ0"/>
<evidence type="ECO:0000256" key="4">
    <source>
        <dbReference type="ARBA" id="ARBA00022679"/>
    </source>
</evidence>
<dbReference type="InterPro" id="IPR004365">
    <property type="entry name" value="NA-bd_OB_tRNA"/>
</dbReference>
<dbReference type="Pfam" id="PF02811">
    <property type="entry name" value="PHP"/>
    <property type="match status" value="1"/>
</dbReference>
<comment type="subcellular location">
    <subcellularLocation>
        <location evidence="1 11">Cytoplasm</location>
    </subcellularLocation>
</comment>
<dbReference type="NCBIfam" id="NF004225">
    <property type="entry name" value="PRK05672.1"/>
    <property type="match status" value="1"/>
</dbReference>
<dbReference type="EC" id="2.7.7.7" evidence="11"/>
<dbReference type="OrthoDB" id="9803237at2"/>
<dbReference type="InterPro" id="IPR016195">
    <property type="entry name" value="Pol/histidinol_Pase-like"/>
</dbReference>
<dbReference type="HOGENOM" id="CLU_001600_4_0_5"/>
<dbReference type="PANTHER" id="PTHR32294:SF4">
    <property type="entry name" value="ERROR-PRONE DNA POLYMERASE"/>
    <property type="match status" value="1"/>
</dbReference>
<comment type="catalytic activity">
    <reaction evidence="10 11">
        <text>DNA(n) + a 2'-deoxyribonucleoside 5'-triphosphate = DNA(n+1) + diphosphate</text>
        <dbReference type="Rhea" id="RHEA:22508"/>
        <dbReference type="Rhea" id="RHEA-COMP:17339"/>
        <dbReference type="Rhea" id="RHEA-COMP:17340"/>
        <dbReference type="ChEBI" id="CHEBI:33019"/>
        <dbReference type="ChEBI" id="CHEBI:61560"/>
        <dbReference type="ChEBI" id="CHEBI:173112"/>
        <dbReference type="EC" id="2.7.7.7"/>
    </reaction>
</comment>
<dbReference type="InterPro" id="IPR011708">
    <property type="entry name" value="DNA_pol3_alpha_NTPase_dom"/>
</dbReference>
<dbReference type="InterPro" id="IPR029460">
    <property type="entry name" value="DNAPol_HHH"/>
</dbReference>
<dbReference type="FunFam" id="1.10.150.870:FF:000002">
    <property type="entry name" value="Error-prone DNA polymerase"/>
    <property type="match status" value="1"/>
</dbReference>
<dbReference type="GO" id="GO:0006281">
    <property type="term" value="P:DNA repair"/>
    <property type="evidence" value="ECO:0007669"/>
    <property type="project" value="UniProtKB-UniRule"/>
</dbReference>
<dbReference type="Pfam" id="PF17657">
    <property type="entry name" value="DNA_pol3_finger"/>
    <property type="match status" value="1"/>
</dbReference>
<name>B8IJZ0_METNO</name>
<evidence type="ECO:0000256" key="3">
    <source>
        <dbReference type="ARBA" id="ARBA00022490"/>
    </source>
</evidence>
<dbReference type="GO" id="GO:0003676">
    <property type="term" value="F:nucleic acid binding"/>
    <property type="evidence" value="ECO:0007669"/>
    <property type="project" value="InterPro"/>
</dbReference>
<dbReference type="InterPro" id="IPR004013">
    <property type="entry name" value="PHP_dom"/>
</dbReference>
<dbReference type="GO" id="GO:0005737">
    <property type="term" value="C:cytoplasm"/>
    <property type="evidence" value="ECO:0007669"/>
    <property type="project" value="UniProtKB-SubCell"/>
</dbReference>
<keyword evidence="9 11" id="KW-0234">DNA repair</keyword>
<comment type="similarity">
    <text evidence="2 11">Belongs to the DNA polymerase type-C family. DnaE2 subfamily.</text>
</comment>
<dbReference type="NCBIfam" id="TIGR00594">
    <property type="entry name" value="polc"/>
    <property type="match status" value="1"/>
</dbReference>
<dbReference type="PANTHER" id="PTHR32294">
    <property type="entry name" value="DNA POLYMERASE III SUBUNIT ALPHA"/>
    <property type="match status" value="1"/>
</dbReference>
<dbReference type="eggNOG" id="COG0587">
    <property type="taxonomic scope" value="Bacteria"/>
</dbReference>
<dbReference type="Pfam" id="PF01336">
    <property type="entry name" value="tRNA_anti-codon"/>
    <property type="match status" value="1"/>
</dbReference>
<dbReference type="Gene3D" id="3.20.20.140">
    <property type="entry name" value="Metal-dependent hydrolases"/>
    <property type="match status" value="1"/>
</dbReference>
<dbReference type="GO" id="GO:0009432">
    <property type="term" value="P:SOS response"/>
    <property type="evidence" value="ECO:0007669"/>
    <property type="project" value="UniProtKB-ARBA"/>
</dbReference>
<keyword evidence="3 11" id="KW-0963">Cytoplasm</keyword>
<dbReference type="InterPro" id="IPR040982">
    <property type="entry name" value="DNA_pol3_finger"/>
</dbReference>
<dbReference type="SMART" id="SM00481">
    <property type="entry name" value="POLIIIAc"/>
    <property type="match status" value="1"/>
</dbReference>
<evidence type="ECO:0000313" key="13">
    <source>
        <dbReference type="EMBL" id="ACL60003.1"/>
    </source>
</evidence>
<evidence type="ECO:0000256" key="2">
    <source>
        <dbReference type="ARBA" id="ARBA00007391"/>
    </source>
</evidence>
<keyword evidence="4 11" id="KW-0808">Transferase</keyword>
<dbReference type="Gene3D" id="1.10.10.1600">
    <property type="entry name" value="Bacterial DNA polymerase III alpha subunit, thumb domain"/>
    <property type="match status" value="1"/>
</dbReference>
<sequence>MTVELQVTTHYSFLRGASSPEELFTTAALLGLTALGVTDRHSVAGLVKAHEAARATGCRLVAGCRLDLSGPDQGTALLVYPTDRAAYGRLCRLLTLGKERAGKGGCTLDFGDVAEWSEGLIAVLLTDKSDDALAARLGRLKGIFGRHSFCALTRRFGVNDHRRLEGIADLARAARVPIVATGDVLYHVPERRLMQDVVTCIRLGTTIEAAGFARERHAGRHLQPPAETARLFARHPEAVERAQAIAESCRFSLDDLTYTYPDETGEDGRSAQERLEAMTLAGAAQRFPGGIPENVREQIRHELDLIASKTYAPYFLTVEAIVRFARDQGILCQGRGSAANSVVCFCLGITAIDPVRLKLLFERFVSDNRDEPPDIDVDFEHDRREEVIQWVYATYGRHRAALTATVIRYGARGAVREVGKVLGVPEDVTGALARLVSGWSRDGAGEREAEALNLNLSDRRLRLTLDIAKALIGTPRHLGQHPGGFVLTLDRLDELCPITPATMENRQTIEWDKDDIEALKFMKVDVLGLGMLGCLRRAFALLKEHRGDENPPQDIAGIPPEDAATYAMIGKADTLGVFQIESRAQMAMLPRMQPKHLYDLTIEVALVRPGPIQGDMVHPYLRRRQNRSLVHYPSEALKSVLERTLGVPLFQEQAMQVAIVAAGFTAAEADGLRRAMATFKANGKIGLYRDKLIAGMIRNGYTPDFAARTFRQLEGFGSYGFPESHAASFALLAYASSWLKCHHPDVFACALLNAQPMGFYAPAQIVRDARRHGVPVRPIDVNASRWDCTLEPAQGRLMALRLGLRLVRGLGNAEGARIATVREADLFRSVEDLWRRAAVPLKALEHLAAADAFRSLGLGRREALWAIKGLAPLPLPLFAAADAREAAIRPELDEPAVALAPMPEGAAVVADYRASGLSLGRHPVAFLRPDLARDGISACAALKRLRDGARVTVAGLVLVRQKPGSAKGVLFITIEDETEVANLVVWPALFARQRSLILSAGMMAARGRVQREGEVIHLVAEHLIDLSDLLAEIGGRGALLSPGGCGDEARPGGGGARSLVRPGLRIRTRDFR</sequence>
<evidence type="ECO:0000256" key="6">
    <source>
        <dbReference type="ARBA" id="ARBA00022705"/>
    </source>
</evidence>
<evidence type="ECO:0000256" key="5">
    <source>
        <dbReference type="ARBA" id="ARBA00022695"/>
    </source>
</evidence>
<evidence type="ECO:0000256" key="7">
    <source>
        <dbReference type="ARBA" id="ARBA00022763"/>
    </source>
</evidence>
<keyword evidence="5 11" id="KW-0548">Nucleotidyltransferase</keyword>
<evidence type="ECO:0000313" key="14">
    <source>
        <dbReference type="Proteomes" id="UP000008207"/>
    </source>
</evidence>
<dbReference type="InterPro" id="IPR004805">
    <property type="entry name" value="DnaE2/DnaE/PolC"/>
</dbReference>
<protein>
    <recommendedName>
        <fullName evidence="11">Error-prone DNA polymerase</fullName>
        <ecNumber evidence="11">2.7.7.7</ecNumber>
    </recommendedName>
</protein>
<evidence type="ECO:0000256" key="10">
    <source>
        <dbReference type="ARBA" id="ARBA00049244"/>
    </source>
</evidence>
<dbReference type="RefSeq" id="WP_015931621.1">
    <property type="nucleotide sequence ID" value="NC_011894.1"/>
</dbReference>
<proteinExistence type="inferred from homology"/>
<dbReference type="GO" id="GO:0003887">
    <property type="term" value="F:DNA-directed DNA polymerase activity"/>
    <property type="evidence" value="ECO:0007669"/>
    <property type="project" value="UniProtKB-UniRule"/>
</dbReference>
<dbReference type="Pfam" id="PF14579">
    <property type="entry name" value="HHH_6"/>
    <property type="match status" value="1"/>
</dbReference>
<keyword evidence="8 11" id="KW-0239">DNA-directed DNA polymerase</keyword>
<dbReference type="CDD" id="cd04485">
    <property type="entry name" value="DnaE_OBF"/>
    <property type="match status" value="1"/>
</dbReference>